<comment type="caution">
    <text evidence="1">The sequence shown here is derived from an EMBL/GenBank/DDBJ whole genome shotgun (WGS) entry which is preliminary data.</text>
</comment>
<keyword evidence="2" id="KW-1185">Reference proteome</keyword>
<accession>A0ACB9H5J7</accession>
<evidence type="ECO:0000313" key="2">
    <source>
        <dbReference type="Proteomes" id="UP001055811"/>
    </source>
</evidence>
<reference evidence="1 2" key="2">
    <citation type="journal article" date="2022" name="Mol. Ecol. Resour.">
        <title>The genomes of chicory, endive, great burdock and yacon provide insights into Asteraceae paleo-polyploidization history and plant inulin production.</title>
        <authorList>
            <person name="Fan W."/>
            <person name="Wang S."/>
            <person name="Wang H."/>
            <person name="Wang A."/>
            <person name="Jiang F."/>
            <person name="Liu H."/>
            <person name="Zhao H."/>
            <person name="Xu D."/>
            <person name="Zhang Y."/>
        </authorList>
    </citation>
    <scope>NUCLEOTIDE SEQUENCE [LARGE SCALE GENOMIC DNA]</scope>
    <source>
        <strain evidence="2">cv. Punajuju</strain>
        <tissue evidence="1">Leaves</tissue>
    </source>
</reference>
<dbReference type="EMBL" id="CM042009">
    <property type="protein sequence ID" value="KAI3790791.1"/>
    <property type="molecule type" value="Genomic_DNA"/>
</dbReference>
<dbReference type="Proteomes" id="UP001055811">
    <property type="component" value="Linkage Group LG01"/>
</dbReference>
<protein>
    <submittedName>
        <fullName evidence="1">Uncharacterized protein</fullName>
    </submittedName>
</protein>
<proteinExistence type="predicted"/>
<evidence type="ECO:0000313" key="1">
    <source>
        <dbReference type="EMBL" id="KAI3790791.1"/>
    </source>
</evidence>
<gene>
    <name evidence="1" type="ORF">L2E82_04098</name>
</gene>
<reference evidence="2" key="1">
    <citation type="journal article" date="2022" name="Mol. Ecol. Resour.">
        <title>The genomes of chicory, endive, great burdock and yacon provide insights into Asteraceae palaeo-polyploidization history and plant inulin production.</title>
        <authorList>
            <person name="Fan W."/>
            <person name="Wang S."/>
            <person name="Wang H."/>
            <person name="Wang A."/>
            <person name="Jiang F."/>
            <person name="Liu H."/>
            <person name="Zhao H."/>
            <person name="Xu D."/>
            <person name="Zhang Y."/>
        </authorList>
    </citation>
    <scope>NUCLEOTIDE SEQUENCE [LARGE SCALE GENOMIC DNA]</scope>
    <source>
        <strain evidence="2">cv. Punajuju</strain>
    </source>
</reference>
<sequence>MEISPVTLRPSDYYSRSFPLVFGVASPEDAIAAGAFFFQQSPSTIVAAAGGGATPPKRHDYRIGGRCWIHLLHPSLDPSLSSSPESTSLSMAIIPLFLASDLQHLQKILLISAVFFRFKRLRQQRFKSFTVKMETYHWKRSKRARQFLLERNYEVSEEEDVELGSIYEIDHKNLPPRTPVQLRSIRVVLVSEKRDLNVAIRYPSILSLRAYFSHGITEMYPALDEKFAMGIKLAGKVLFREVPSQELAEKKHLQDFWLVNPNTQDGSGHAVLD</sequence>
<organism evidence="1 2">
    <name type="scientific">Cichorium intybus</name>
    <name type="common">Chicory</name>
    <dbReference type="NCBI Taxonomy" id="13427"/>
    <lineage>
        <taxon>Eukaryota</taxon>
        <taxon>Viridiplantae</taxon>
        <taxon>Streptophyta</taxon>
        <taxon>Embryophyta</taxon>
        <taxon>Tracheophyta</taxon>
        <taxon>Spermatophyta</taxon>
        <taxon>Magnoliopsida</taxon>
        <taxon>eudicotyledons</taxon>
        <taxon>Gunneridae</taxon>
        <taxon>Pentapetalae</taxon>
        <taxon>asterids</taxon>
        <taxon>campanulids</taxon>
        <taxon>Asterales</taxon>
        <taxon>Asteraceae</taxon>
        <taxon>Cichorioideae</taxon>
        <taxon>Cichorieae</taxon>
        <taxon>Cichoriinae</taxon>
        <taxon>Cichorium</taxon>
    </lineage>
</organism>
<name>A0ACB9H5J7_CICIN</name>